<dbReference type="Gramene" id="PGSC0003DMT400088067">
    <property type="protein sequence ID" value="PGSC0003DMT400088067"/>
    <property type="gene ID" value="PGSC0003DMG400037638"/>
</dbReference>
<accession>M1DF59</accession>
<reference evidence="1" key="2">
    <citation type="submission" date="2015-06" db="UniProtKB">
        <authorList>
            <consortium name="EnsemblPlants"/>
        </authorList>
    </citation>
    <scope>IDENTIFICATION</scope>
    <source>
        <strain evidence="1">DM1-3 516 R44</strain>
    </source>
</reference>
<keyword evidence="2" id="KW-1185">Reference proteome</keyword>
<evidence type="ECO:0000313" key="2">
    <source>
        <dbReference type="Proteomes" id="UP000011115"/>
    </source>
</evidence>
<dbReference type="PaxDb" id="4113-PGSC0003DMT400088067"/>
<name>M1DF59_SOLTU</name>
<sequence>MPNYGRERLNSRFSITMHIIQYLELNNSRTQGVNDTTHLKNARLGEWGGDGGSCRIMGMNYSTQGLNNTSYLKTARLIGFMRNYGHDYSTQRPSWVTCSSPMIRNIISKRLKLNAQELRTWRYYSSQRYSTDGVHTEVMGMNDSTQRSK</sequence>
<proteinExistence type="predicted"/>
<dbReference type="InParanoid" id="M1DF59"/>
<dbReference type="HOGENOM" id="CLU_147014_0_0_1"/>
<dbReference type="Proteomes" id="UP000011115">
    <property type="component" value="Unassembled WGS sequence"/>
</dbReference>
<dbReference type="EnsemblPlants" id="PGSC0003DMT400088067">
    <property type="protein sequence ID" value="PGSC0003DMT400088067"/>
    <property type="gene ID" value="PGSC0003DMG400037638"/>
</dbReference>
<organism evidence="1 2">
    <name type="scientific">Solanum tuberosum</name>
    <name type="common">Potato</name>
    <dbReference type="NCBI Taxonomy" id="4113"/>
    <lineage>
        <taxon>Eukaryota</taxon>
        <taxon>Viridiplantae</taxon>
        <taxon>Streptophyta</taxon>
        <taxon>Embryophyta</taxon>
        <taxon>Tracheophyta</taxon>
        <taxon>Spermatophyta</taxon>
        <taxon>Magnoliopsida</taxon>
        <taxon>eudicotyledons</taxon>
        <taxon>Gunneridae</taxon>
        <taxon>Pentapetalae</taxon>
        <taxon>asterids</taxon>
        <taxon>lamiids</taxon>
        <taxon>Solanales</taxon>
        <taxon>Solanaceae</taxon>
        <taxon>Solanoideae</taxon>
        <taxon>Solaneae</taxon>
        <taxon>Solanum</taxon>
    </lineage>
</organism>
<dbReference type="AlphaFoldDB" id="M1DF59"/>
<reference evidence="2" key="1">
    <citation type="journal article" date="2011" name="Nature">
        <title>Genome sequence and analysis of the tuber crop potato.</title>
        <authorList>
            <consortium name="The Potato Genome Sequencing Consortium"/>
        </authorList>
    </citation>
    <scope>NUCLEOTIDE SEQUENCE [LARGE SCALE GENOMIC DNA]</scope>
    <source>
        <strain evidence="2">cv. DM1-3 516 R44</strain>
    </source>
</reference>
<protein>
    <submittedName>
        <fullName evidence="1">Uncharacterized protein</fullName>
    </submittedName>
</protein>
<evidence type="ECO:0000313" key="1">
    <source>
        <dbReference type="EnsemblPlants" id="PGSC0003DMT400088067"/>
    </source>
</evidence>